<sequence>MKLKSWLEKVSPDTASVTEGKIRHRVQWILTESQKMSESDAVSYLMSAHDFNARPEPLAQLSLNRLHLVCNVSYSKEPSQTVQNNTVICLEHFRAQGKTEWCLGR</sequence>
<organism evidence="1 2">
    <name type="scientific">Elysia crispata</name>
    <name type="common">lettuce slug</name>
    <dbReference type="NCBI Taxonomy" id="231223"/>
    <lineage>
        <taxon>Eukaryota</taxon>
        <taxon>Metazoa</taxon>
        <taxon>Spiralia</taxon>
        <taxon>Lophotrochozoa</taxon>
        <taxon>Mollusca</taxon>
        <taxon>Gastropoda</taxon>
        <taxon>Heterobranchia</taxon>
        <taxon>Euthyneura</taxon>
        <taxon>Panpulmonata</taxon>
        <taxon>Sacoglossa</taxon>
        <taxon>Placobranchoidea</taxon>
        <taxon>Plakobranchidae</taxon>
        <taxon>Elysia</taxon>
    </lineage>
</organism>
<dbReference type="EMBL" id="JAWDGP010006417">
    <property type="protein sequence ID" value="KAK3741493.1"/>
    <property type="molecule type" value="Genomic_DNA"/>
</dbReference>
<gene>
    <name evidence="1" type="ORF">RRG08_067323</name>
</gene>
<accession>A0AAE1CWT4</accession>
<proteinExistence type="predicted"/>
<evidence type="ECO:0000313" key="1">
    <source>
        <dbReference type="EMBL" id="KAK3741493.1"/>
    </source>
</evidence>
<name>A0AAE1CWT4_9GAST</name>
<comment type="caution">
    <text evidence="1">The sequence shown here is derived from an EMBL/GenBank/DDBJ whole genome shotgun (WGS) entry which is preliminary data.</text>
</comment>
<keyword evidence="2" id="KW-1185">Reference proteome</keyword>
<evidence type="ECO:0000313" key="2">
    <source>
        <dbReference type="Proteomes" id="UP001283361"/>
    </source>
</evidence>
<protein>
    <submittedName>
        <fullName evidence="1">Uncharacterized protein</fullName>
    </submittedName>
</protein>
<dbReference type="Proteomes" id="UP001283361">
    <property type="component" value="Unassembled WGS sequence"/>
</dbReference>
<dbReference type="AlphaFoldDB" id="A0AAE1CWT4"/>
<reference evidence="1" key="1">
    <citation type="journal article" date="2023" name="G3 (Bethesda)">
        <title>A reference genome for the long-term kleptoplast-retaining sea slug Elysia crispata morphotype clarki.</title>
        <authorList>
            <person name="Eastman K.E."/>
            <person name="Pendleton A.L."/>
            <person name="Shaikh M.A."/>
            <person name="Suttiyut T."/>
            <person name="Ogas R."/>
            <person name="Tomko P."/>
            <person name="Gavelis G."/>
            <person name="Widhalm J.R."/>
            <person name="Wisecaver J.H."/>
        </authorList>
    </citation>
    <scope>NUCLEOTIDE SEQUENCE</scope>
    <source>
        <strain evidence="1">ECLA1</strain>
    </source>
</reference>